<accession>A0ABR4NZ97</accession>
<comment type="function">
    <text evidence="1">Involved in pre-25S rRNA processing.</text>
</comment>
<dbReference type="SUPFAM" id="SSF54928">
    <property type="entry name" value="RNA-binding domain, RBD"/>
    <property type="match status" value="1"/>
</dbReference>
<comment type="caution">
    <text evidence="12">The sequence shown here is derived from an EMBL/GenBank/DDBJ whole genome shotgun (WGS) entry which is preliminary data.</text>
</comment>
<comment type="similarity">
    <text evidence="3">Belongs to the RRM RBM34 family.</text>
</comment>
<feature type="domain" description="RRM" evidence="11">
    <location>
        <begin position="219"/>
        <end position="303"/>
    </location>
</feature>
<evidence type="ECO:0000256" key="9">
    <source>
        <dbReference type="PROSITE-ProRule" id="PRU00176"/>
    </source>
</evidence>
<dbReference type="Gene3D" id="3.30.70.330">
    <property type="match status" value="2"/>
</dbReference>
<feature type="region of interest" description="Disordered" evidence="10">
    <location>
        <begin position="354"/>
        <end position="389"/>
    </location>
</feature>
<reference evidence="12 13" key="1">
    <citation type="submission" date="2024-05" db="EMBL/GenBank/DDBJ databases">
        <title>Long read based assembly of the Candida bracarensis genome reveals expanded adhesin content.</title>
        <authorList>
            <person name="Marcet-Houben M."/>
            <person name="Ksiezopolska E."/>
            <person name="Gabaldon T."/>
        </authorList>
    </citation>
    <scope>NUCLEOTIDE SEQUENCE [LARGE SCALE GENOMIC DNA]</scope>
    <source>
        <strain evidence="12 13">CBM6</strain>
    </source>
</reference>
<evidence type="ECO:0000256" key="1">
    <source>
        <dbReference type="ARBA" id="ARBA00002475"/>
    </source>
</evidence>
<keyword evidence="6" id="KW-0698">rRNA processing</keyword>
<evidence type="ECO:0000259" key="11">
    <source>
        <dbReference type="PROSITE" id="PS50102"/>
    </source>
</evidence>
<feature type="compositionally biased region" description="Basic residues" evidence="10">
    <location>
        <begin position="362"/>
        <end position="389"/>
    </location>
</feature>
<keyword evidence="5" id="KW-0690">Ribosome biogenesis</keyword>
<protein>
    <recommendedName>
        <fullName evidence="4">Nucleolar protein 12</fullName>
    </recommendedName>
</protein>
<proteinExistence type="inferred from homology"/>
<dbReference type="EMBL" id="JBEVYD010000003">
    <property type="protein sequence ID" value="KAL3234494.1"/>
    <property type="molecule type" value="Genomic_DNA"/>
</dbReference>
<dbReference type="InterPro" id="IPR012677">
    <property type="entry name" value="Nucleotide-bd_a/b_plait_sf"/>
</dbReference>
<dbReference type="InterPro" id="IPR000504">
    <property type="entry name" value="RRM_dom"/>
</dbReference>
<evidence type="ECO:0000256" key="8">
    <source>
        <dbReference type="ARBA" id="ARBA00023242"/>
    </source>
</evidence>
<evidence type="ECO:0000256" key="3">
    <source>
        <dbReference type="ARBA" id="ARBA00007077"/>
    </source>
</evidence>
<evidence type="ECO:0000256" key="7">
    <source>
        <dbReference type="ARBA" id="ARBA00022884"/>
    </source>
</evidence>
<evidence type="ECO:0000256" key="4">
    <source>
        <dbReference type="ARBA" id="ARBA00015520"/>
    </source>
</evidence>
<feature type="compositionally biased region" description="Basic and acidic residues" evidence="10">
    <location>
        <begin position="69"/>
        <end position="97"/>
    </location>
</feature>
<feature type="compositionally biased region" description="Polar residues" evidence="10">
    <location>
        <begin position="18"/>
        <end position="31"/>
    </location>
</feature>
<dbReference type="PANTHER" id="PTHR23236">
    <property type="entry name" value="EUKARYOTIC TRANSLATION INITIATION FACTOR 4B/4H"/>
    <property type="match status" value="1"/>
</dbReference>
<name>A0ABR4NZ97_9SACH</name>
<keyword evidence="7 9" id="KW-0694">RNA-binding</keyword>
<organism evidence="12 13">
    <name type="scientific">Nakaseomyces bracarensis</name>
    <dbReference type="NCBI Taxonomy" id="273131"/>
    <lineage>
        <taxon>Eukaryota</taxon>
        <taxon>Fungi</taxon>
        <taxon>Dikarya</taxon>
        <taxon>Ascomycota</taxon>
        <taxon>Saccharomycotina</taxon>
        <taxon>Saccharomycetes</taxon>
        <taxon>Saccharomycetales</taxon>
        <taxon>Saccharomycetaceae</taxon>
        <taxon>Nakaseomyces</taxon>
    </lineage>
</organism>
<evidence type="ECO:0000256" key="6">
    <source>
        <dbReference type="ARBA" id="ARBA00022552"/>
    </source>
</evidence>
<dbReference type="PANTHER" id="PTHR23236:SF25">
    <property type="entry name" value="RNA-BINDING PROTEIN 34"/>
    <property type="match status" value="1"/>
</dbReference>
<dbReference type="CDD" id="cd12670">
    <property type="entry name" value="RRM2_Nop12p_like"/>
    <property type="match status" value="1"/>
</dbReference>
<sequence length="389" mass="44188">MNLFPEDAAIDSKVSELFKSSSGPVEKTNTLIKVKESAVVQASSDDDAEMKDAVEEQPKKEKKKPKKVKKDEAVEDKKNDDKKDTESDNKGKKNADEVEKATRTIFVGNLSNEIITSKKVYKEFQRLFSKVNDDDEEHKLSIESIRFRSISFDEALPRKVAYVQQKLHKSRASINAYVVYKEKSALLNKIISTLNGHIFNGRHLRIDSITHPAPQDKQRSVFVGNLDFEEDEESLWKHFGTCGDIEYVRIIRDSKTNMGKGFAYVQFNELQSVSKALLLNEKPMVSVNEHLKKRKLRVTRCKNIKKNIPIVGSSKYLTDGQRTKLGRAKKVLNKAERAKLAKEVTVEGVRAKKDTTGGSSVLKKKKKERSKTGRVTKRSIAFKKAQQKK</sequence>
<dbReference type="InterPro" id="IPR047189">
    <property type="entry name" value="RRM2_Nop12p-like"/>
</dbReference>
<feature type="compositionally biased region" description="Basic and acidic residues" evidence="10">
    <location>
        <begin position="50"/>
        <end position="59"/>
    </location>
</feature>
<keyword evidence="13" id="KW-1185">Reference proteome</keyword>
<evidence type="ECO:0000313" key="13">
    <source>
        <dbReference type="Proteomes" id="UP001623330"/>
    </source>
</evidence>
<dbReference type="Pfam" id="PF00076">
    <property type="entry name" value="RRM_1"/>
    <property type="match status" value="1"/>
</dbReference>
<gene>
    <name evidence="12" type="ORF">RNJ44_03256</name>
</gene>
<dbReference type="InterPro" id="IPR035979">
    <property type="entry name" value="RBD_domain_sf"/>
</dbReference>
<dbReference type="Proteomes" id="UP001623330">
    <property type="component" value="Unassembled WGS sequence"/>
</dbReference>
<evidence type="ECO:0000256" key="2">
    <source>
        <dbReference type="ARBA" id="ARBA00004604"/>
    </source>
</evidence>
<evidence type="ECO:0000313" key="12">
    <source>
        <dbReference type="EMBL" id="KAL3234494.1"/>
    </source>
</evidence>
<dbReference type="SMART" id="SM00360">
    <property type="entry name" value="RRM"/>
    <property type="match status" value="2"/>
</dbReference>
<evidence type="ECO:0000256" key="10">
    <source>
        <dbReference type="SAM" id="MobiDB-lite"/>
    </source>
</evidence>
<evidence type="ECO:0000256" key="5">
    <source>
        <dbReference type="ARBA" id="ARBA00022517"/>
    </source>
</evidence>
<comment type="subcellular location">
    <subcellularLocation>
        <location evidence="2">Nucleus</location>
        <location evidence="2">Nucleolus</location>
    </subcellularLocation>
</comment>
<dbReference type="PROSITE" id="PS50102">
    <property type="entry name" value="RRM"/>
    <property type="match status" value="1"/>
</dbReference>
<keyword evidence="8" id="KW-0539">Nucleus</keyword>
<feature type="region of interest" description="Disordered" evidence="10">
    <location>
        <begin position="1"/>
        <end position="97"/>
    </location>
</feature>